<dbReference type="InterPro" id="IPR045633">
    <property type="entry name" value="DUF6414"/>
</dbReference>
<name>A0A9N7PLR5_CLOSE</name>
<evidence type="ECO:0000313" key="4">
    <source>
        <dbReference type="Proteomes" id="UP001055437"/>
    </source>
</evidence>
<accession>A0A9N7PLR5</accession>
<reference evidence="2" key="2">
    <citation type="submission" date="2022-06" db="EMBL/GenBank/DDBJ databases">
        <authorList>
            <person name="Holder M.E."/>
            <person name="Ajami N.J."/>
            <person name="Petrosino J.F."/>
        </authorList>
    </citation>
    <scope>NUCLEOTIDE SEQUENCE</scope>
    <source>
        <strain evidence="2">RMA 8861</strain>
    </source>
</reference>
<sequence length="313" mass="35627">MDNNLLDLFIYMDESLIKNMNALALNGYIDIKTVTNIKDRTLSGNINISNREACGNGEKQGKDKTDGYKVRHHFLDNNYQNTKGIDGGVEGKEYDRIQEQFQRINTTFLLHNELVSSLYDNNNIKLIESENIVEEDLTEGEIIEVQGEITTLSIVPYLNTLINTLICYNTEFLDSLLKDSKLKGLNYTVIVKLLECMKNCITENGTEEMVLSNGKSYIILVVNNTYFLNSKACMYDFTSCPCRVIGKTMKICCSNEKLSLFRKSSQEEYYEKLLKSMDPYFDILEKNGILLPNKPDISIKGKATVMLPISICI</sequence>
<dbReference type="EMBL" id="CP023671">
    <property type="protein sequence ID" value="AYE35742.1"/>
    <property type="molecule type" value="Genomic_DNA"/>
</dbReference>
<protein>
    <submittedName>
        <fullName evidence="1">Uncharacterized protein</fullName>
    </submittedName>
</protein>
<dbReference type="GeneID" id="303562111"/>
<dbReference type="Pfam" id="PF19952">
    <property type="entry name" value="DUF6414"/>
    <property type="match status" value="1"/>
</dbReference>
<dbReference type="OrthoDB" id="1904240at2"/>
<dbReference type="RefSeq" id="WP_066678688.1">
    <property type="nucleotide sequence ID" value="NZ_CABMIZ010000050.1"/>
</dbReference>
<dbReference type="KEGG" id="csep:CP523_15585"/>
<gene>
    <name evidence="1" type="ORF">CP523_15585</name>
    <name evidence="2" type="ORF">NH397_08065</name>
</gene>
<dbReference type="AlphaFoldDB" id="A0A9N7PLR5"/>
<dbReference type="Proteomes" id="UP000280586">
    <property type="component" value="Chromosome"/>
</dbReference>
<reference evidence="1 3" key="1">
    <citation type="submission" date="2017-09" db="EMBL/GenBank/DDBJ databases">
        <authorList>
            <person name="Thomas P."/>
            <person name="Seyboldt C."/>
        </authorList>
    </citation>
    <scope>NUCLEOTIDE SEQUENCE [LARGE SCALE GENOMIC DNA]</scope>
    <source>
        <strain evidence="1 3">DSM 7534</strain>
    </source>
</reference>
<keyword evidence="4" id="KW-1185">Reference proteome</keyword>
<evidence type="ECO:0000313" key="2">
    <source>
        <dbReference type="EMBL" id="USS02357.1"/>
    </source>
</evidence>
<evidence type="ECO:0000313" key="1">
    <source>
        <dbReference type="EMBL" id="AYE35742.1"/>
    </source>
</evidence>
<dbReference type="Proteomes" id="UP001055437">
    <property type="component" value="Chromosome"/>
</dbReference>
<proteinExistence type="predicted"/>
<dbReference type="EMBL" id="CP099799">
    <property type="protein sequence ID" value="USS02357.1"/>
    <property type="molecule type" value="Genomic_DNA"/>
</dbReference>
<evidence type="ECO:0000313" key="3">
    <source>
        <dbReference type="Proteomes" id="UP000280586"/>
    </source>
</evidence>
<organism evidence="1 3">
    <name type="scientific">Clostridium septicum</name>
    <dbReference type="NCBI Taxonomy" id="1504"/>
    <lineage>
        <taxon>Bacteria</taxon>
        <taxon>Bacillati</taxon>
        <taxon>Bacillota</taxon>
        <taxon>Clostridia</taxon>
        <taxon>Eubacteriales</taxon>
        <taxon>Clostridiaceae</taxon>
        <taxon>Clostridium</taxon>
    </lineage>
</organism>